<organism evidence="7 8">
    <name type="scientific">Hibiscus syriacus</name>
    <name type="common">Rose of Sharon</name>
    <dbReference type="NCBI Taxonomy" id="106335"/>
    <lineage>
        <taxon>Eukaryota</taxon>
        <taxon>Viridiplantae</taxon>
        <taxon>Streptophyta</taxon>
        <taxon>Embryophyta</taxon>
        <taxon>Tracheophyta</taxon>
        <taxon>Spermatophyta</taxon>
        <taxon>Magnoliopsida</taxon>
        <taxon>eudicotyledons</taxon>
        <taxon>Gunneridae</taxon>
        <taxon>Pentapetalae</taxon>
        <taxon>rosids</taxon>
        <taxon>malvids</taxon>
        <taxon>Malvales</taxon>
        <taxon>Malvaceae</taxon>
        <taxon>Malvoideae</taxon>
        <taxon>Hibiscus</taxon>
    </lineage>
</organism>
<sequence length="1232" mass="141061">MANGMAPFQVPTLNNNNYDNWSIKMKALLGSQDVWDIIEKGYNEPADDDVFATLTPDQKTTLKDSRKRDKKALYLIYQALDDDGFEKISSASSSKEAWEKLQTSYKGSEQVKKVRLQTLRGEFESLNMKASESISDYFSRVVAVSNQLKRNGEKLDDVRIIEKILRSLDPKFEHIVVTIEETKDLEEMKIEQLQGSLQAYEEKHKKKHEFTEQLLKLQLKDMHESQRNDRNQRGQGRGRGHGRGGSRGRGRGWNYNNNNSNNNYEKGESSTRGRGRINPNSKAPNNKIEEKANYVEEKTDGKETLLLARKETDGGQANSWYLDSGASNHMCGRKDMFVELDESVSGNVSFGDDSTIAVKGRGQLVEKGYDIHINNYNLSIKDDKNNFIAKVPMSKNRMFLINIQNDVAKCLKACYKDASWLWHLRFGHLNFGGLELLSKKEMVKGLPHINHPDQLCEGCLVGKQFRKSFPKESETRAKKPLELIYTDVCGPIKPSSLEVRSFEVFKKFKAAVERESGRKIKAMRSDRGGEFTSREFQEFCEANGIRRPMTVPRSPQQNGVAERKNRTILDMARSMLKSKKLPKEFWAEAVSCAVYLSNRSPTRSVWGKTPQEAWSGRKPGISHLRTFGSIAHVHVPDERRTKLDDKSEKGEWDFNSHTDDFNFFPQFEEDEQTMREQLDESQQELATPPTSPTSTTQGDSSPSSSSSGSQSERVVQRTRSLRDLYEVTERQDNLTLFCLFADCEPVSFQEAVQEKKWRDAMDEEIKAIEKNDTWELTSLPKGHKAIGVKWVYKTKQNAKGEIERHKARLVAKGYSQKAGIDYDEMDVKSVFLNGVLEEELYIQQPSGYEVKGHEDKVLKLKKALYGLKQAPRAWNSRIDKYFQENGFNKCPYEHALYIKIKDEDILIVCLYVDDLIFTGSNPSMFNEFKDVMMKEFEMTYMGLMAYYLGIEVKQQNDGIFISQESYAKEILKKFKMENCKPISTPTEYGIKMTKHEEGESVDPTFFKSLVGSLRYLTCTRPDILHAVGLVSRYMESPTTTHFKAAKRILRYLKGTIDFGLFYLVSNDYKLVGYSDSDWGGDIDNRRSTTGFVFFMGDIAFTWMSKKQPIVTLSTCEAEYVAATSCVFHAIWLRNLLKEIGLIQEEPTKVCVDNKSAIALAKNPVFHDRSKHIDIRYHYIRECVARKDVEVEYVKSQDQVADIFTKPLTSEDFLRLRNLLGVTRSSLREGVGS</sequence>
<dbReference type="GO" id="GO:0006508">
    <property type="term" value="P:proteolysis"/>
    <property type="evidence" value="ECO:0007669"/>
    <property type="project" value="UniProtKB-KW"/>
</dbReference>
<dbReference type="Pfam" id="PF07727">
    <property type="entry name" value="RVT_2"/>
    <property type="match status" value="1"/>
</dbReference>
<dbReference type="GO" id="GO:0003676">
    <property type="term" value="F:nucleic acid binding"/>
    <property type="evidence" value="ECO:0007669"/>
    <property type="project" value="InterPro"/>
</dbReference>
<dbReference type="InterPro" id="IPR025724">
    <property type="entry name" value="GAG-pre-integrase_dom"/>
</dbReference>
<proteinExistence type="predicted"/>
<feature type="region of interest" description="Disordered" evidence="5">
    <location>
        <begin position="222"/>
        <end position="296"/>
    </location>
</feature>
<evidence type="ECO:0000313" key="8">
    <source>
        <dbReference type="Proteomes" id="UP000436088"/>
    </source>
</evidence>
<accession>A0A6A2YXM4</accession>
<comment type="caution">
    <text evidence="7">The sequence shown here is derived from an EMBL/GenBank/DDBJ whole genome shotgun (WGS) entry which is preliminary data.</text>
</comment>
<feature type="compositionally biased region" description="Basic and acidic residues" evidence="5">
    <location>
        <begin position="222"/>
        <end position="232"/>
    </location>
</feature>
<dbReference type="GO" id="GO:0046872">
    <property type="term" value="F:metal ion binding"/>
    <property type="evidence" value="ECO:0007669"/>
    <property type="project" value="UniProtKB-KW"/>
</dbReference>
<feature type="compositionally biased region" description="Basic residues" evidence="5">
    <location>
        <begin position="236"/>
        <end position="250"/>
    </location>
</feature>
<dbReference type="SUPFAM" id="SSF53098">
    <property type="entry name" value="Ribonuclease H-like"/>
    <property type="match status" value="1"/>
</dbReference>
<evidence type="ECO:0000259" key="6">
    <source>
        <dbReference type="PROSITE" id="PS50994"/>
    </source>
</evidence>
<feature type="compositionally biased region" description="Low complexity" evidence="5">
    <location>
        <begin position="252"/>
        <end position="263"/>
    </location>
</feature>
<keyword evidence="2" id="KW-0479">Metal-binding</keyword>
<evidence type="ECO:0000313" key="7">
    <source>
        <dbReference type="EMBL" id="KAE8684274.1"/>
    </source>
</evidence>
<dbReference type="PANTHER" id="PTHR42648">
    <property type="entry name" value="TRANSPOSASE, PUTATIVE-RELATED"/>
    <property type="match status" value="1"/>
</dbReference>
<evidence type="ECO:0000256" key="4">
    <source>
        <dbReference type="ARBA" id="ARBA00022801"/>
    </source>
</evidence>
<dbReference type="CDD" id="cd09272">
    <property type="entry name" value="RNase_HI_RT_Ty1"/>
    <property type="match status" value="1"/>
</dbReference>
<evidence type="ECO:0000256" key="3">
    <source>
        <dbReference type="ARBA" id="ARBA00022750"/>
    </source>
</evidence>
<dbReference type="Pfam" id="PF00665">
    <property type="entry name" value="rve"/>
    <property type="match status" value="1"/>
</dbReference>
<dbReference type="Pfam" id="PF22936">
    <property type="entry name" value="Pol_BBD"/>
    <property type="match status" value="1"/>
</dbReference>
<feature type="compositionally biased region" description="Low complexity" evidence="5">
    <location>
        <begin position="692"/>
        <end position="711"/>
    </location>
</feature>
<dbReference type="GO" id="GO:0004190">
    <property type="term" value="F:aspartic-type endopeptidase activity"/>
    <property type="evidence" value="ECO:0007669"/>
    <property type="project" value="UniProtKB-KW"/>
</dbReference>
<evidence type="ECO:0000256" key="5">
    <source>
        <dbReference type="SAM" id="MobiDB-lite"/>
    </source>
</evidence>
<feature type="compositionally biased region" description="Basic and acidic residues" evidence="5">
    <location>
        <begin position="287"/>
        <end position="296"/>
    </location>
</feature>
<feature type="region of interest" description="Disordered" evidence="5">
    <location>
        <begin position="638"/>
        <end position="717"/>
    </location>
</feature>
<dbReference type="PROSITE" id="PS50994">
    <property type="entry name" value="INTEGRASE"/>
    <property type="match status" value="1"/>
</dbReference>
<keyword evidence="3" id="KW-0064">Aspartyl protease</keyword>
<reference evidence="7" key="1">
    <citation type="submission" date="2019-09" db="EMBL/GenBank/DDBJ databases">
        <title>Draft genome information of white flower Hibiscus syriacus.</title>
        <authorList>
            <person name="Kim Y.-M."/>
        </authorList>
    </citation>
    <scope>NUCLEOTIDE SEQUENCE [LARGE SCALE GENOMIC DNA]</scope>
    <source>
        <strain evidence="7">YM2019G1</strain>
    </source>
</reference>
<name>A0A6A2YXM4_HIBSY</name>
<dbReference type="PANTHER" id="PTHR42648:SF18">
    <property type="entry name" value="RETROTRANSPOSON, UNCLASSIFIED-LIKE PROTEIN"/>
    <property type="match status" value="1"/>
</dbReference>
<dbReference type="InterPro" id="IPR013103">
    <property type="entry name" value="RVT_2"/>
</dbReference>
<dbReference type="InterPro" id="IPR036397">
    <property type="entry name" value="RNaseH_sf"/>
</dbReference>
<dbReference type="InterPro" id="IPR039537">
    <property type="entry name" value="Retrotran_Ty1/copia-like"/>
</dbReference>
<keyword evidence="4" id="KW-0378">Hydrolase</keyword>
<protein>
    <recommendedName>
        <fullName evidence="6">Integrase catalytic domain-containing protein</fullName>
    </recommendedName>
</protein>
<dbReference type="InterPro" id="IPR012337">
    <property type="entry name" value="RNaseH-like_sf"/>
</dbReference>
<feature type="domain" description="Integrase catalytic" evidence="6">
    <location>
        <begin position="502"/>
        <end position="618"/>
    </location>
</feature>
<dbReference type="AlphaFoldDB" id="A0A6A2YXM4"/>
<dbReference type="Proteomes" id="UP000436088">
    <property type="component" value="Unassembled WGS sequence"/>
</dbReference>
<dbReference type="EMBL" id="VEPZ02001246">
    <property type="protein sequence ID" value="KAE8684274.1"/>
    <property type="molecule type" value="Genomic_DNA"/>
</dbReference>
<evidence type="ECO:0000256" key="1">
    <source>
        <dbReference type="ARBA" id="ARBA00022670"/>
    </source>
</evidence>
<gene>
    <name evidence="7" type="ORF">F3Y22_tig00111146pilonHSYRG00032</name>
</gene>
<keyword evidence="1" id="KW-0645">Protease</keyword>
<dbReference type="GO" id="GO:0015074">
    <property type="term" value="P:DNA integration"/>
    <property type="evidence" value="ECO:0007669"/>
    <property type="project" value="InterPro"/>
</dbReference>
<dbReference type="InterPro" id="IPR054722">
    <property type="entry name" value="PolX-like_BBD"/>
</dbReference>
<evidence type="ECO:0000256" key="2">
    <source>
        <dbReference type="ARBA" id="ARBA00022723"/>
    </source>
</evidence>
<dbReference type="Gene3D" id="3.30.420.10">
    <property type="entry name" value="Ribonuclease H-like superfamily/Ribonuclease H"/>
    <property type="match status" value="1"/>
</dbReference>
<keyword evidence="8" id="KW-1185">Reference proteome</keyword>
<dbReference type="SUPFAM" id="SSF56672">
    <property type="entry name" value="DNA/RNA polymerases"/>
    <property type="match status" value="1"/>
</dbReference>
<dbReference type="InterPro" id="IPR043502">
    <property type="entry name" value="DNA/RNA_pol_sf"/>
</dbReference>
<dbReference type="Pfam" id="PF14223">
    <property type="entry name" value="Retrotran_gag_2"/>
    <property type="match status" value="1"/>
</dbReference>
<dbReference type="Pfam" id="PF13976">
    <property type="entry name" value="gag_pre-integrs"/>
    <property type="match status" value="1"/>
</dbReference>
<feature type="compositionally biased region" description="Basic and acidic residues" evidence="5">
    <location>
        <begin position="638"/>
        <end position="660"/>
    </location>
</feature>
<dbReference type="InterPro" id="IPR001584">
    <property type="entry name" value="Integrase_cat-core"/>
</dbReference>